<dbReference type="RefSeq" id="WP_014202515.1">
    <property type="nucleotide sequence ID" value="NC_016599.1"/>
</dbReference>
<organism evidence="11 12">
    <name type="scientific">Owenweeksia hongkongensis (strain DSM 17368 / CIP 108786 / JCM 12287 / NRRL B-23963 / UST20020801)</name>
    <dbReference type="NCBI Taxonomy" id="926562"/>
    <lineage>
        <taxon>Bacteria</taxon>
        <taxon>Pseudomonadati</taxon>
        <taxon>Bacteroidota</taxon>
        <taxon>Flavobacteriia</taxon>
        <taxon>Flavobacteriales</taxon>
        <taxon>Owenweeksiaceae</taxon>
        <taxon>Owenweeksia</taxon>
    </lineage>
</organism>
<comment type="pathway">
    <text evidence="10">Lipid metabolism; phospholipid metabolism.</text>
</comment>
<keyword evidence="4 10" id="KW-0808">Transferase</keyword>
<dbReference type="KEGG" id="oho:Oweho_2192"/>
<dbReference type="HAMAP" id="MF_00019">
    <property type="entry name" value="PlsX"/>
    <property type="match status" value="1"/>
</dbReference>
<dbReference type="SUPFAM" id="SSF53659">
    <property type="entry name" value="Isocitrate/Isopropylmalate dehydrogenase-like"/>
    <property type="match status" value="1"/>
</dbReference>
<dbReference type="EMBL" id="CP003156">
    <property type="protein sequence ID" value="AEV33166.1"/>
    <property type="molecule type" value="Genomic_DNA"/>
</dbReference>
<dbReference type="GO" id="GO:0008654">
    <property type="term" value="P:phospholipid biosynthetic process"/>
    <property type="evidence" value="ECO:0007669"/>
    <property type="project" value="UniProtKB-KW"/>
</dbReference>
<comment type="function">
    <text evidence="10">Catalyzes the reversible formation of acyl-phosphate (acyl-PO(4)) from acyl-[acyl-carrier-protein] (acyl-ACP). This enzyme utilizes acyl-ACP as fatty acyl donor, but not acyl-CoA.</text>
</comment>
<dbReference type="PATRIC" id="fig|926562.3.peg.2210"/>
<keyword evidence="6 10" id="KW-0594">Phospholipid biosynthesis</keyword>
<evidence type="ECO:0000256" key="3">
    <source>
        <dbReference type="ARBA" id="ARBA00022516"/>
    </source>
</evidence>
<evidence type="ECO:0000256" key="8">
    <source>
        <dbReference type="ARBA" id="ARBA00024069"/>
    </source>
</evidence>
<comment type="similarity">
    <text evidence="10">Belongs to the PlsX family.</text>
</comment>
<evidence type="ECO:0000256" key="2">
    <source>
        <dbReference type="ARBA" id="ARBA00022490"/>
    </source>
</evidence>
<dbReference type="Gene3D" id="3.40.718.10">
    <property type="entry name" value="Isopropylmalate Dehydrogenase"/>
    <property type="match status" value="1"/>
</dbReference>
<dbReference type="HOGENOM" id="CLU_039379_1_1_10"/>
<evidence type="ECO:0000313" key="12">
    <source>
        <dbReference type="Proteomes" id="UP000005631"/>
    </source>
</evidence>
<comment type="subcellular location">
    <subcellularLocation>
        <location evidence="10">Cytoplasm</location>
    </subcellularLocation>
    <text evidence="10">Associated with the membrane possibly through PlsY.</text>
</comment>
<accession>G8R4P2</accession>
<dbReference type="PANTHER" id="PTHR30100">
    <property type="entry name" value="FATTY ACID/PHOSPHOLIPID SYNTHESIS PROTEIN PLSX"/>
    <property type="match status" value="1"/>
</dbReference>
<dbReference type="GO" id="GO:0006633">
    <property type="term" value="P:fatty acid biosynthetic process"/>
    <property type="evidence" value="ECO:0007669"/>
    <property type="project" value="UniProtKB-UniRule"/>
</dbReference>
<keyword evidence="3 10" id="KW-0444">Lipid biosynthesis</keyword>
<evidence type="ECO:0000256" key="6">
    <source>
        <dbReference type="ARBA" id="ARBA00023209"/>
    </source>
</evidence>
<keyword evidence="7 10" id="KW-1208">Phospholipid metabolism</keyword>
<evidence type="ECO:0000256" key="1">
    <source>
        <dbReference type="ARBA" id="ARBA00001232"/>
    </source>
</evidence>
<keyword evidence="2 10" id="KW-0963">Cytoplasm</keyword>
<name>G8R4P2_OWEHD</name>
<sequence>MTNIGIDIMGGDSAPKVTLEGSAKALPDLGEDTCLYLIGPEKPIHEFLAKNGLSESEKLKVVNAEEAIAMDEHPVKALQQKTNSSLAVGFGLLSRGVLQGFGSAGNSGAMMVGAFNALKPIEGVLRPCVVSSFPQKDGGFNTLVDVGINVDAKPEMFLQFAKLGETYARLVHGVESPRIGLLNTGAEEGKGSLLYQKAYEILKTAKDLTFVGNLEARDFYENRVDVTVCDGFTGNVFLKQAEAFYKLLQYRNIEDPFLDKFNYERYGGTPILGVNGNVILGHGVSGSTAIANMILATEKVAKAKLSENITKVFKK</sequence>
<dbReference type="GO" id="GO:0005737">
    <property type="term" value="C:cytoplasm"/>
    <property type="evidence" value="ECO:0007669"/>
    <property type="project" value="UniProtKB-SubCell"/>
</dbReference>
<comment type="catalytic activity">
    <reaction evidence="1 10">
        <text>a fatty acyl-[ACP] + phosphate = an acyl phosphate + holo-[ACP]</text>
        <dbReference type="Rhea" id="RHEA:42292"/>
        <dbReference type="Rhea" id="RHEA-COMP:9685"/>
        <dbReference type="Rhea" id="RHEA-COMP:14125"/>
        <dbReference type="ChEBI" id="CHEBI:43474"/>
        <dbReference type="ChEBI" id="CHEBI:59918"/>
        <dbReference type="ChEBI" id="CHEBI:64479"/>
        <dbReference type="ChEBI" id="CHEBI:138651"/>
        <dbReference type="EC" id="2.3.1.274"/>
    </reaction>
</comment>
<dbReference type="InterPro" id="IPR003664">
    <property type="entry name" value="FA_synthesis"/>
</dbReference>
<dbReference type="PANTHER" id="PTHR30100:SF1">
    <property type="entry name" value="PHOSPHATE ACYLTRANSFERASE"/>
    <property type="match status" value="1"/>
</dbReference>
<dbReference type="GO" id="GO:0043811">
    <property type="term" value="F:phosphate:acyl-[acyl carrier protein] acyltransferase activity"/>
    <property type="evidence" value="ECO:0007669"/>
    <property type="project" value="UniProtKB-UniRule"/>
</dbReference>
<evidence type="ECO:0000256" key="4">
    <source>
        <dbReference type="ARBA" id="ARBA00022679"/>
    </source>
</evidence>
<evidence type="ECO:0000256" key="10">
    <source>
        <dbReference type="HAMAP-Rule" id="MF_00019"/>
    </source>
</evidence>
<dbReference type="STRING" id="926562.Oweho_2192"/>
<evidence type="ECO:0000256" key="7">
    <source>
        <dbReference type="ARBA" id="ARBA00023264"/>
    </source>
</evidence>
<dbReference type="Pfam" id="PF02504">
    <property type="entry name" value="FA_synthesis"/>
    <property type="match status" value="1"/>
</dbReference>
<dbReference type="eggNOG" id="COG0416">
    <property type="taxonomic scope" value="Bacteria"/>
</dbReference>
<dbReference type="PIRSF" id="PIRSF002465">
    <property type="entry name" value="Phsphlp_syn_PlsX"/>
    <property type="match status" value="1"/>
</dbReference>
<keyword evidence="5 10" id="KW-0443">Lipid metabolism</keyword>
<proteinExistence type="inferred from homology"/>
<reference evidence="11 12" key="1">
    <citation type="journal article" date="2012" name="Stand. Genomic Sci.">
        <title>Genome sequence of the orange-pigmented seawater bacterium Owenweeksia hongkongensis type strain (UST20020801(T)).</title>
        <authorList>
            <person name="Riedel T."/>
            <person name="Held B."/>
            <person name="Nolan M."/>
            <person name="Lucas S."/>
            <person name="Lapidus A."/>
            <person name="Tice H."/>
            <person name="Del Rio T.G."/>
            <person name="Cheng J.F."/>
            <person name="Han C."/>
            <person name="Tapia R."/>
            <person name="Goodwin L.A."/>
            <person name="Pitluck S."/>
            <person name="Liolios K."/>
            <person name="Mavromatis K."/>
            <person name="Pagani I."/>
            <person name="Ivanova N."/>
            <person name="Mikhailova N."/>
            <person name="Pati A."/>
            <person name="Chen A."/>
            <person name="Palaniappan K."/>
            <person name="Rohde M."/>
            <person name="Tindall B.J."/>
            <person name="Detter J.C."/>
            <person name="Goker M."/>
            <person name="Woyke T."/>
            <person name="Bristow J."/>
            <person name="Eisen J.A."/>
            <person name="Markowitz V."/>
            <person name="Hugenholtz P."/>
            <person name="Klenk H.P."/>
            <person name="Kyrpides N.C."/>
        </authorList>
    </citation>
    <scope>NUCLEOTIDE SEQUENCE</scope>
    <source>
        <strain evidence="12">DSM 17368 / JCM 12287 / NRRL B-23963</strain>
    </source>
</reference>
<dbReference type="AlphaFoldDB" id="G8R4P2"/>
<evidence type="ECO:0000256" key="5">
    <source>
        <dbReference type="ARBA" id="ARBA00023098"/>
    </source>
</evidence>
<protein>
    <recommendedName>
        <fullName evidence="8 10">Phosphate acyltransferase</fullName>
        <ecNumber evidence="8 10">2.3.1.274</ecNumber>
    </recommendedName>
    <alternativeName>
        <fullName evidence="10">Acyl-ACP phosphotransacylase</fullName>
    </alternativeName>
    <alternativeName>
        <fullName evidence="10">Acyl-[acyl-carrier-protein]--phosphate acyltransferase</fullName>
    </alternativeName>
    <alternativeName>
        <fullName evidence="10">Phosphate-acyl-ACP acyltransferase</fullName>
    </alternativeName>
</protein>
<keyword evidence="12" id="KW-1185">Reference proteome</keyword>
<dbReference type="InterPro" id="IPR012281">
    <property type="entry name" value="Phospholipid_synth_PlsX-like"/>
</dbReference>
<dbReference type="EC" id="2.3.1.274" evidence="8 10"/>
<dbReference type="OrthoDB" id="9806408at2"/>
<dbReference type="Proteomes" id="UP000005631">
    <property type="component" value="Chromosome"/>
</dbReference>
<dbReference type="UniPathway" id="UPA00085"/>
<comment type="subunit">
    <text evidence="9 10">Homodimer. Probably interacts with PlsY.</text>
</comment>
<gene>
    <name evidence="10" type="primary">plsX</name>
    <name evidence="11" type="ordered locus">Oweho_2192</name>
</gene>
<evidence type="ECO:0000313" key="11">
    <source>
        <dbReference type="EMBL" id="AEV33166.1"/>
    </source>
</evidence>
<evidence type="ECO:0000256" key="9">
    <source>
        <dbReference type="ARBA" id="ARBA00046608"/>
    </source>
</evidence>